<evidence type="ECO:0008006" key="2">
    <source>
        <dbReference type="Google" id="ProtNLM"/>
    </source>
</evidence>
<evidence type="ECO:0000313" key="1">
    <source>
        <dbReference type="EMBL" id="HGT47343.1"/>
    </source>
</evidence>
<dbReference type="InterPro" id="IPR011250">
    <property type="entry name" value="OMP/PagP_B-barrel"/>
</dbReference>
<protein>
    <recommendedName>
        <fullName evidence="2">Outer membrane protein beta-barrel domain-containing protein</fullName>
    </recommendedName>
</protein>
<name>A0A832D0I3_9BACT</name>
<dbReference type="SUPFAM" id="SSF56925">
    <property type="entry name" value="OMPA-like"/>
    <property type="match status" value="1"/>
</dbReference>
<dbReference type="AlphaFoldDB" id="A0A832D0I3"/>
<dbReference type="Gene3D" id="2.40.160.20">
    <property type="match status" value="1"/>
</dbReference>
<gene>
    <name evidence="1" type="ORF">ENS56_04870</name>
</gene>
<dbReference type="EMBL" id="DSVI01000005">
    <property type="protein sequence ID" value="HGT47343.1"/>
    <property type="molecule type" value="Genomic_DNA"/>
</dbReference>
<accession>A0A832D0I3</accession>
<organism evidence="1">
    <name type="scientific">Ignavibacterium album</name>
    <dbReference type="NCBI Taxonomy" id="591197"/>
    <lineage>
        <taxon>Bacteria</taxon>
        <taxon>Pseudomonadati</taxon>
        <taxon>Ignavibacteriota</taxon>
        <taxon>Ignavibacteria</taxon>
        <taxon>Ignavibacteriales</taxon>
        <taxon>Ignavibacteriaceae</taxon>
        <taxon>Ignavibacterium</taxon>
    </lineage>
</organism>
<comment type="caution">
    <text evidence="1">The sequence shown here is derived from an EMBL/GenBank/DDBJ whole genome shotgun (WGS) entry which is preliminary data.</text>
</comment>
<reference evidence="1" key="1">
    <citation type="journal article" date="2020" name="mSystems">
        <title>Genome- and Community-Level Interaction Insights into Carbon Utilization and Element Cycling Functions of Hydrothermarchaeota in Hydrothermal Sediment.</title>
        <authorList>
            <person name="Zhou Z."/>
            <person name="Liu Y."/>
            <person name="Xu W."/>
            <person name="Pan J."/>
            <person name="Luo Z.H."/>
            <person name="Li M."/>
        </authorList>
    </citation>
    <scope>NUCLEOTIDE SEQUENCE [LARGE SCALE GENOMIC DNA]</scope>
    <source>
        <strain evidence="1">SpSt-500</strain>
    </source>
</reference>
<proteinExistence type="predicted"/>
<sequence length="346" mass="40366">MKYLIFLFVPFLIFSQNNHTDKLYLIDGKEYPCTVTSLDDNKVSFLYLENRNESIIWDAVDKLEIENFGIVYQKAKGFNSDYDLVKNFVKERANKILSKKNKEELLINSEISKLNSDSPTAKKWSMGVLFVPYYLGEINQVIVDIYPPYVIVYNSVTNEINMEWFLNFSVTEQFSFIFDFSYNSDYYETKVIQSRFTNYDTTKYGVFDNKGIKKLNIHLGGKYYFFKKIPETVNIFALAGFGRQFAFAERSNVDLIQSPGSPISESNEAEYLENINSLWKLYLGFGAEYYLNNSLSIISQVRFLYSSSSGKLNKRYKDDYTTRTTSSEEKLSNWITRIGLGLNFYF</sequence>